<feature type="transmembrane region" description="Helical" evidence="6">
    <location>
        <begin position="254"/>
        <end position="272"/>
    </location>
</feature>
<evidence type="ECO:0000256" key="6">
    <source>
        <dbReference type="SAM" id="Phobius"/>
    </source>
</evidence>
<dbReference type="GO" id="GO:0005886">
    <property type="term" value="C:plasma membrane"/>
    <property type="evidence" value="ECO:0007669"/>
    <property type="project" value="UniProtKB-SubCell"/>
</dbReference>
<dbReference type="EMBL" id="RHLK01000010">
    <property type="protein sequence ID" value="MVP01161.1"/>
    <property type="molecule type" value="Genomic_DNA"/>
</dbReference>
<dbReference type="PROSITE" id="PS50850">
    <property type="entry name" value="MFS"/>
    <property type="match status" value="1"/>
</dbReference>
<dbReference type="AlphaFoldDB" id="A0A7X3K0P1"/>
<dbReference type="SUPFAM" id="SSF103473">
    <property type="entry name" value="MFS general substrate transporter"/>
    <property type="match status" value="1"/>
</dbReference>
<feature type="transmembrane region" description="Helical" evidence="6">
    <location>
        <begin position="138"/>
        <end position="157"/>
    </location>
</feature>
<feature type="domain" description="Major facilitator superfamily (MFS) profile" evidence="7">
    <location>
        <begin position="1"/>
        <end position="368"/>
    </location>
</feature>
<keyword evidence="4 6" id="KW-1133">Transmembrane helix</keyword>
<feature type="transmembrane region" description="Helical" evidence="6">
    <location>
        <begin position="47"/>
        <end position="66"/>
    </location>
</feature>
<dbReference type="CDD" id="cd17339">
    <property type="entry name" value="MFS_NIMT_CynX_like"/>
    <property type="match status" value="1"/>
</dbReference>
<accession>A0A7X3K0P1</accession>
<evidence type="ECO:0000259" key="7">
    <source>
        <dbReference type="PROSITE" id="PS50850"/>
    </source>
</evidence>
<dbReference type="Proteomes" id="UP000490800">
    <property type="component" value="Unassembled WGS sequence"/>
</dbReference>
<keyword evidence="5 6" id="KW-0472">Membrane</keyword>
<keyword evidence="2" id="KW-0813">Transport</keyword>
<dbReference type="InterPro" id="IPR020846">
    <property type="entry name" value="MFS_dom"/>
</dbReference>
<dbReference type="InterPro" id="IPR011701">
    <property type="entry name" value="MFS"/>
</dbReference>
<evidence type="ECO:0000313" key="8">
    <source>
        <dbReference type="EMBL" id="MVP01161.1"/>
    </source>
</evidence>
<feature type="transmembrane region" description="Helical" evidence="6">
    <location>
        <begin position="72"/>
        <end position="93"/>
    </location>
</feature>
<evidence type="ECO:0000313" key="9">
    <source>
        <dbReference type="Proteomes" id="UP000490800"/>
    </source>
</evidence>
<feature type="transmembrane region" description="Helical" evidence="6">
    <location>
        <begin position="226"/>
        <end position="247"/>
    </location>
</feature>
<comment type="caution">
    <text evidence="8">The sequence shown here is derived from an EMBL/GenBank/DDBJ whole genome shotgun (WGS) entry which is preliminary data.</text>
</comment>
<dbReference type="InterPro" id="IPR052524">
    <property type="entry name" value="MFS_Cyanate_Porter"/>
</dbReference>
<dbReference type="Gene3D" id="1.20.1250.20">
    <property type="entry name" value="MFS general substrate transporter like domains"/>
    <property type="match status" value="2"/>
</dbReference>
<dbReference type="InterPro" id="IPR036259">
    <property type="entry name" value="MFS_trans_sf"/>
</dbReference>
<feature type="transmembrane region" description="Helical" evidence="6">
    <location>
        <begin position="188"/>
        <end position="206"/>
    </location>
</feature>
<organism evidence="8 9">
    <name type="scientific">Paenibacillus lutrae</name>
    <dbReference type="NCBI Taxonomy" id="2078573"/>
    <lineage>
        <taxon>Bacteria</taxon>
        <taxon>Bacillati</taxon>
        <taxon>Bacillota</taxon>
        <taxon>Bacilli</taxon>
        <taxon>Bacillales</taxon>
        <taxon>Paenibacillaceae</taxon>
        <taxon>Paenibacillus</taxon>
    </lineage>
</organism>
<proteinExistence type="predicted"/>
<evidence type="ECO:0000256" key="2">
    <source>
        <dbReference type="ARBA" id="ARBA00022448"/>
    </source>
</evidence>
<protein>
    <submittedName>
        <fullName evidence="8">MFS transporter</fullName>
    </submittedName>
</protein>
<evidence type="ECO:0000256" key="1">
    <source>
        <dbReference type="ARBA" id="ARBA00004651"/>
    </source>
</evidence>
<dbReference type="OrthoDB" id="9797740at2"/>
<feature type="transmembrane region" description="Helical" evidence="6">
    <location>
        <begin position="320"/>
        <end position="336"/>
    </location>
</feature>
<evidence type="ECO:0000256" key="4">
    <source>
        <dbReference type="ARBA" id="ARBA00022989"/>
    </source>
</evidence>
<feature type="transmembrane region" description="Helical" evidence="6">
    <location>
        <begin position="20"/>
        <end position="40"/>
    </location>
</feature>
<dbReference type="GO" id="GO:0022857">
    <property type="term" value="F:transmembrane transporter activity"/>
    <property type="evidence" value="ECO:0007669"/>
    <property type="project" value="InterPro"/>
</dbReference>
<evidence type="ECO:0000256" key="3">
    <source>
        <dbReference type="ARBA" id="ARBA00022692"/>
    </source>
</evidence>
<name>A0A7X3K0P1_9BACL</name>
<reference evidence="8 9" key="1">
    <citation type="journal article" date="2019" name="Microorganisms">
        <title>Paenibacillus lutrae sp. nov., A Chitinolytic Species Isolated from A River Otter in Castril Natural Park, Granada, Spain.</title>
        <authorList>
            <person name="Rodriguez M."/>
            <person name="Reina J.C."/>
            <person name="Bejar V."/>
            <person name="Llamas I."/>
        </authorList>
    </citation>
    <scope>NUCLEOTIDE SEQUENCE [LARGE SCALE GENOMIC DNA]</scope>
    <source>
        <strain evidence="8 9">N10</strain>
    </source>
</reference>
<keyword evidence="9" id="KW-1185">Reference proteome</keyword>
<dbReference type="Pfam" id="PF07690">
    <property type="entry name" value="MFS_1"/>
    <property type="match status" value="1"/>
</dbReference>
<keyword evidence="3 6" id="KW-0812">Transmembrane</keyword>
<feature type="transmembrane region" description="Helical" evidence="6">
    <location>
        <begin position="342"/>
        <end position="361"/>
    </location>
</feature>
<dbReference type="PANTHER" id="PTHR23523">
    <property type="match status" value="1"/>
</dbReference>
<gene>
    <name evidence="8" type="ORF">EDM21_16815</name>
</gene>
<evidence type="ECO:0000256" key="5">
    <source>
        <dbReference type="ARBA" id="ARBA00023136"/>
    </source>
</evidence>
<feature type="transmembrane region" description="Helical" evidence="6">
    <location>
        <begin position="278"/>
        <end position="300"/>
    </location>
</feature>
<dbReference type="PANTHER" id="PTHR23523:SF2">
    <property type="entry name" value="2-NITROIMIDAZOLE TRANSPORTER"/>
    <property type="match status" value="1"/>
</dbReference>
<comment type="subcellular location">
    <subcellularLocation>
        <location evidence="1">Cell membrane</location>
        <topology evidence="1">Multi-pass membrane protein</topology>
    </subcellularLocation>
</comment>
<feature type="transmembrane region" description="Helical" evidence="6">
    <location>
        <begin position="105"/>
        <end position="126"/>
    </location>
</feature>
<sequence>MTSVGPLVGTIRDDLNLSNTMAGSLTTLPLLVFAFFSPFAPKLARRYGVEMVLLGAMGLLTLGILIRSSSGAGTLFLGTALLGLGIALGNVLMPGLIKREFPARIGLMTGIYTVSMNLCGAIASGISVPLISTAGLSWKGSLGGWALLSLLSLLLWAPQVLKRRSRLAVAAISGVSGHKPVQMWRSSLAWKITLFMGLQSMFFYSFVAWLPEILTSRGLPPDQAGWMLSLMQLAQLPFTFLVPILAGRMANQRLLVTFTFVLFMAGFSGLELGSAQWIPLWVAMCGVAGGSAFSLAMMFFTLRTRTTQEASELSGMAQSFGYLLAAAAPTLFGYLHDVSGGWRIPILLLILVASLMFIVGWNAGSNRYIEAPENK</sequence>